<evidence type="ECO:0000313" key="4">
    <source>
        <dbReference type="Proteomes" id="UP000198869"/>
    </source>
</evidence>
<feature type="region of interest" description="Disordered" evidence="1">
    <location>
        <begin position="22"/>
        <end position="72"/>
    </location>
</feature>
<evidence type="ECO:0000256" key="1">
    <source>
        <dbReference type="SAM" id="MobiDB-lite"/>
    </source>
</evidence>
<organism evidence="3 4">
    <name type="scientific">Chryseobacterium taeanense</name>
    <dbReference type="NCBI Taxonomy" id="311334"/>
    <lineage>
        <taxon>Bacteria</taxon>
        <taxon>Pseudomonadati</taxon>
        <taxon>Bacteroidota</taxon>
        <taxon>Flavobacteriia</taxon>
        <taxon>Flavobacteriales</taxon>
        <taxon>Weeksellaceae</taxon>
        <taxon>Chryseobacterium group</taxon>
        <taxon>Chryseobacterium</taxon>
    </lineage>
</organism>
<sequence length="72" mass="7235">MIQFILMLLGLAFGHHNAQTSTCNNDNNGQITTQLAPGDGTDPGEGVDPDGPGNGGSTGGNTGQTPPPFTNP</sequence>
<feature type="compositionally biased region" description="Polar residues" evidence="1">
    <location>
        <begin position="22"/>
        <end position="35"/>
    </location>
</feature>
<feature type="compositionally biased region" description="Low complexity" evidence="1">
    <location>
        <begin position="37"/>
        <end position="51"/>
    </location>
</feature>
<dbReference type="RefSeq" id="WP_139164624.1">
    <property type="nucleotide sequence ID" value="NZ_FNDW01000008.1"/>
</dbReference>
<dbReference type="EMBL" id="FNDW01000008">
    <property type="protein sequence ID" value="SDI47546.1"/>
    <property type="molecule type" value="Genomic_DNA"/>
</dbReference>
<keyword evidence="4" id="KW-1185">Reference proteome</keyword>
<feature type="compositionally biased region" description="Gly residues" evidence="1">
    <location>
        <begin position="52"/>
        <end position="62"/>
    </location>
</feature>
<feature type="chain" id="PRO_5011666934" evidence="2">
    <location>
        <begin position="19"/>
        <end position="72"/>
    </location>
</feature>
<proteinExistence type="predicted"/>
<name>A0A1G8KVY4_9FLAO</name>
<gene>
    <name evidence="3" type="ORF">SAMN05421846_10884</name>
</gene>
<dbReference type="OrthoDB" id="1275273at2"/>
<evidence type="ECO:0000313" key="3">
    <source>
        <dbReference type="EMBL" id="SDI47546.1"/>
    </source>
</evidence>
<protein>
    <submittedName>
        <fullName evidence="3">Uncharacterized protein</fullName>
    </submittedName>
</protein>
<accession>A0A1G8KVY4</accession>
<evidence type="ECO:0000256" key="2">
    <source>
        <dbReference type="SAM" id="SignalP"/>
    </source>
</evidence>
<reference evidence="4" key="1">
    <citation type="submission" date="2016-10" db="EMBL/GenBank/DDBJ databases">
        <authorList>
            <person name="Varghese N."/>
            <person name="Submissions S."/>
        </authorList>
    </citation>
    <scope>NUCLEOTIDE SEQUENCE [LARGE SCALE GENOMIC DNA]</scope>
    <source>
        <strain evidence="4">DSM 17071</strain>
    </source>
</reference>
<feature type="signal peptide" evidence="2">
    <location>
        <begin position="1"/>
        <end position="18"/>
    </location>
</feature>
<dbReference type="Proteomes" id="UP000198869">
    <property type="component" value="Unassembled WGS sequence"/>
</dbReference>
<dbReference type="AlphaFoldDB" id="A0A1G8KVY4"/>
<keyword evidence="2" id="KW-0732">Signal</keyword>
<dbReference type="STRING" id="311334.SAMN05421846_10884"/>